<proteinExistence type="predicted"/>
<dbReference type="AlphaFoldDB" id="A0A2I0KUZ1"/>
<evidence type="ECO:0000256" key="1">
    <source>
        <dbReference type="SAM" id="MobiDB-lite"/>
    </source>
</evidence>
<feature type="region of interest" description="Disordered" evidence="1">
    <location>
        <begin position="174"/>
        <end position="209"/>
    </location>
</feature>
<gene>
    <name evidence="2" type="ORF">CRG98_007359</name>
</gene>
<evidence type="ECO:0000313" key="2">
    <source>
        <dbReference type="EMBL" id="PKI72285.1"/>
    </source>
</evidence>
<reference evidence="2 3" key="1">
    <citation type="submission" date="2017-11" db="EMBL/GenBank/DDBJ databases">
        <title>De-novo sequencing of pomegranate (Punica granatum L.) genome.</title>
        <authorList>
            <person name="Akparov Z."/>
            <person name="Amiraslanov A."/>
            <person name="Hajiyeva S."/>
            <person name="Abbasov M."/>
            <person name="Kaur K."/>
            <person name="Hamwieh A."/>
            <person name="Solovyev V."/>
            <person name="Salamov A."/>
            <person name="Braich B."/>
            <person name="Kosarev P."/>
            <person name="Mahmoud A."/>
            <person name="Hajiyev E."/>
            <person name="Babayeva S."/>
            <person name="Izzatullayeva V."/>
            <person name="Mammadov A."/>
            <person name="Mammadov A."/>
            <person name="Sharifova S."/>
            <person name="Ojaghi J."/>
            <person name="Eynullazada K."/>
            <person name="Bayramov B."/>
            <person name="Abdulazimova A."/>
            <person name="Shahmuradov I."/>
        </authorList>
    </citation>
    <scope>NUCLEOTIDE SEQUENCE [LARGE SCALE GENOMIC DNA]</scope>
    <source>
        <strain evidence="3">cv. AG2017</strain>
        <tissue evidence="2">Leaf</tissue>
    </source>
</reference>
<keyword evidence="3" id="KW-1185">Reference proteome</keyword>
<protein>
    <submittedName>
        <fullName evidence="2">Uncharacterized protein</fullName>
    </submittedName>
</protein>
<dbReference type="EMBL" id="PGOL01000332">
    <property type="protein sequence ID" value="PKI72285.1"/>
    <property type="molecule type" value="Genomic_DNA"/>
</dbReference>
<name>A0A2I0KUZ1_PUNGR</name>
<sequence>MDPGDFSTKSANIWLIKAVFSRISIIRRSIQITSFKYTTNRDPSFLPISPLWLWGPQDAQGQPPLAHCRLIPFVIFSMQLASSSMEISRRSGRQHFNSSSMLINACRFRRFGGRLCSWVNSTPVTSPSARRSASPRVLVCSRACSASVTVHSCAPNVPPRACMHVDTPARPSAAYARHQRSRTPVTALGPTSGRAPEPLPCPCTSSPRT</sequence>
<dbReference type="Proteomes" id="UP000233551">
    <property type="component" value="Unassembled WGS sequence"/>
</dbReference>
<comment type="caution">
    <text evidence="2">The sequence shown here is derived from an EMBL/GenBank/DDBJ whole genome shotgun (WGS) entry which is preliminary data.</text>
</comment>
<evidence type="ECO:0000313" key="3">
    <source>
        <dbReference type="Proteomes" id="UP000233551"/>
    </source>
</evidence>
<accession>A0A2I0KUZ1</accession>
<organism evidence="2 3">
    <name type="scientific">Punica granatum</name>
    <name type="common">Pomegranate</name>
    <dbReference type="NCBI Taxonomy" id="22663"/>
    <lineage>
        <taxon>Eukaryota</taxon>
        <taxon>Viridiplantae</taxon>
        <taxon>Streptophyta</taxon>
        <taxon>Embryophyta</taxon>
        <taxon>Tracheophyta</taxon>
        <taxon>Spermatophyta</taxon>
        <taxon>Magnoliopsida</taxon>
        <taxon>eudicotyledons</taxon>
        <taxon>Gunneridae</taxon>
        <taxon>Pentapetalae</taxon>
        <taxon>rosids</taxon>
        <taxon>malvids</taxon>
        <taxon>Myrtales</taxon>
        <taxon>Lythraceae</taxon>
        <taxon>Punica</taxon>
    </lineage>
</organism>